<keyword evidence="2" id="KW-1185">Reference proteome</keyword>
<accession>A0A8S1M460</accession>
<sequence>MTNLHLLMELLLNQKCINIKISNLQQFFYMKLIKSLLQGKQRPFIIYIRFKICLLWQHMKLIVKHEFQILQISQLKNIHLLLDLILMKLSNSIVQQNNN</sequence>
<gene>
    <name evidence="1" type="ORF">PPRIM_AZ9-3.1.T0520268</name>
</gene>
<protein>
    <submittedName>
        <fullName evidence="1">Uncharacterized protein</fullName>
    </submittedName>
</protein>
<reference evidence="1" key="1">
    <citation type="submission" date="2021-01" db="EMBL/GenBank/DDBJ databases">
        <authorList>
            <consortium name="Genoscope - CEA"/>
            <person name="William W."/>
        </authorList>
    </citation>
    <scope>NUCLEOTIDE SEQUENCE</scope>
</reference>
<organism evidence="1 2">
    <name type="scientific">Paramecium primaurelia</name>
    <dbReference type="NCBI Taxonomy" id="5886"/>
    <lineage>
        <taxon>Eukaryota</taxon>
        <taxon>Sar</taxon>
        <taxon>Alveolata</taxon>
        <taxon>Ciliophora</taxon>
        <taxon>Intramacronucleata</taxon>
        <taxon>Oligohymenophorea</taxon>
        <taxon>Peniculida</taxon>
        <taxon>Parameciidae</taxon>
        <taxon>Paramecium</taxon>
    </lineage>
</organism>
<dbReference type="EMBL" id="CAJJDM010000052">
    <property type="protein sequence ID" value="CAD8074419.1"/>
    <property type="molecule type" value="Genomic_DNA"/>
</dbReference>
<proteinExistence type="predicted"/>
<comment type="caution">
    <text evidence="1">The sequence shown here is derived from an EMBL/GenBank/DDBJ whole genome shotgun (WGS) entry which is preliminary data.</text>
</comment>
<evidence type="ECO:0000313" key="1">
    <source>
        <dbReference type="EMBL" id="CAD8074419.1"/>
    </source>
</evidence>
<evidence type="ECO:0000313" key="2">
    <source>
        <dbReference type="Proteomes" id="UP000688137"/>
    </source>
</evidence>
<name>A0A8S1M460_PARPR</name>
<dbReference type="AlphaFoldDB" id="A0A8S1M460"/>
<dbReference type="Proteomes" id="UP000688137">
    <property type="component" value="Unassembled WGS sequence"/>
</dbReference>